<dbReference type="Pfam" id="PF00753">
    <property type="entry name" value="Lactamase_B"/>
    <property type="match status" value="1"/>
</dbReference>
<dbReference type="SUPFAM" id="SSF56281">
    <property type="entry name" value="Metallo-hydrolase/oxidoreductase"/>
    <property type="match status" value="1"/>
</dbReference>
<feature type="domain" description="Metallo-beta-lactamase" evidence="2">
    <location>
        <begin position="73"/>
        <end position="254"/>
    </location>
</feature>
<organism evidence="3 4">
    <name type="scientific">Pseudoteredinibacter isoporae</name>
    <dbReference type="NCBI Taxonomy" id="570281"/>
    <lineage>
        <taxon>Bacteria</taxon>
        <taxon>Pseudomonadati</taxon>
        <taxon>Pseudomonadota</taxon>
        <taxon>Gammaproteobacteria</taxon>
        <taxon>Cellvibrionales</taxon>
        <taxon>Cellvibrionaceae</taxon>
        <taxon>Pseudoteredinibacter</taxon>
    </lineage>
</organism>
<comment type="similarity">
    <text evidence="1">Belongs to the metallo-beta-lactamase superfamily. Class-B beta-lactamase family.</text>
</comment>
<dbReference type="PANTHER" id="PTHR42951:SF4">
    <property type="entry name" value="ACYL-COENZYME A THIOESTERASE MBLAC2"/>
    <property type="match status" value="1"/>
</dbReference>
<protein>
    <submittedName>
        <fullName evidence="3">Glyoxylase-like metal-dependent hydrolase (Beta-lactamase superfamily II)</fullName>
    </submittedName>
</protein>
<dbReference type="GO" id="GO:0017001">
    <property type="term" value="P:antibiotic catabolic process"/>
    <property type="evidence" value="ECO:0007669"/>
    <property type="project" value="UniProtKB-ARBA"/>
</dbReference>
<dbReference type="InterPro" id="IPR001279">
    <property type="entry name" value="Metallo-B-lactamas"/>
</dbReference>
<accession>A0A7X0JVV5</accession>
<keyword evidence="4" id="KW-1185">Reference proteome</keyword>
<dbReference type="GO" id="GO:0016787">
    <property type="term" value="F:hydrolase activity"/>
    <property type="evidence" value="ECO:0007669"/>
    <property type="project" value="UniProtKB-KW"/>
</dbReference>
<keyword evidence="3" id="KW-0378">Hydrolase</keyword>
<comment type="caution">
    <text evidence="3">The sequence shown here is derived from an EMBL/GenBank/DDBJ whole genome shotgun (WGS) entry which is preliminary data.</text>
</comment>
<gene>
    <name evidence="3" type="ORF">HNR48_002516</name>
</gene>
<dbReference type="SMART" id="SM00849">
    <property type="entry name" value="Lactamase_B"/>
    <property type="match status" value="1"/>
</dbReference>
<evidence type="ECO:0000256" key="1">
    <source>
        <dbReference type="ARBA" id="ARBA00005250"/>
    </source>
</evidence>
<dbReference type="Gene3D" id="3.60.15.10">
    <property type="entry name" value="Ribonuclease Z/Hydroxyacylglutathione hydrolase-like"/>
    <property type="match status" value="1"/>
</dbReference>
<dbReference type="InParanoid" id="A0A7X0JVV5"/>
<dbReference type="AlphaFoldDB" id="A0A7X0JVV5"/>
<dbReference type="PANTHER" id="PTHR42951">
    <property type="entry name" value="METALLO-BETA-LACTAMASE DOMAIN-CONTAINING"/>
    <property type="match status" value="1"/>
</dbReference>
<dbReference type="EMBL" id="JACHHT010000002">
    <property type="protein sequence ID" value="MBB6522231.1"/>
    <property type="molecule type" value="Genomic_DNA"/>
</dbReference>
<dbReference type="RefSeq" id="WP_166846414.1">
    <property type="nucleotide sequence ID" value="NZ_JAAONY010000002.1"/>
</dbReference>
<proteinExistence type="inferred from homology"/>
<evidence type="ECO:0000313" key="4">
    <source>
        <dbReference type="Proteomes" id="UP000528457"/>
    </source>
</evidence>
<evidence type="ECO:0000259" key="2">
    <source>
        <dbReference type="SMART" id="SM00849"/>
    </source>
</evidence>
<reference evidence="3 4" key="1">
    <citation type="submission" date="2020-08" db="EMBL/GenBank/DDBJ databases">
        <title>Genomic Encyclopedia of Type Strains, Phase IV (KMG-IV): sequencing the most valuable type-strain genomes for metagenomic binning, comparative biology and taxonomic classification.</title>
        <authorList>
            <person name="Goeker M."/>
        </authorList>
    </citation>
    <scope>NUCLEOTIDE SEQUENCE [LARGE SCALE GENOMIC DNA]</scope>
    <source>
        <strain evidence="3 4">DSM 22368</strain>
    </source>
</reference>
<dbReference type="InterPro" id="IPR036866">
    <property type="entry name" value="RibonucZ/Hydroxyglut_hydro"/>
</dbReference>
<evidence type="ECO:0000313" key="3">
    <source>
        <dbReference type="EMBL" id="MBB6522231.1"/>
    </source>
</evidence>
<dbReference type="InterPro" id="IPR050855">
    <property type="entry name" value="NDM-1-like"/>
</dbReference>
<sequence>MKRLIRPLLYTLVVLFALLFIGVYKYSPYLLMELHAASHTPPPIDPDMTEEEYWTIEKLSESVYAIGELSWYQKNWHYLIIGEDSAVLFDVGTGRFPIRSTVEKLTDKPIIALPSHLHYDHVGNLKEFEDVRMIDIPSVRKLANENTLHLDRYSHLGFIDQLSREPINIHKWIMDLGKIDLGDRELSIVSIPGHTDDSIALYDPKNNYLFTGDTIHRGTIIALLPGSSRSGYIRSMKRLTILYGARQPTLLGGHAAAEDGKRVPAMDWEVVGLLQSKIKSAEHDKTEYQGDLPRVLNISEGIEFHTGFDWSNQ</sequence>
<dbReference type="Proteomes" id="UP000528457">
    <property type="component" value="Unassembled WGS sequence"/>
</dbReference>
<name>A0A7X0JVV5_9GAMM</name>